<dbReference type="SUPFAM" id="SSF52266">
    <property type="entry name" value="SGNH hydrolase"/>
    <property type="match status" value="1"/>
</dbReference>
<accession>A0ABT4VR00</accession>
<feature type="compositionally biased region" description="Basic residues" evidence="1">
    <location>
        <begin position="61"/>
        <end position="85"/>
    </location>
</feature>
<dbReference type="InterPro" id="IPR007407">
    <property type="entry name" value="DUF459"/>
</dbReference>
<dbReference type="RefSeq" id="WP_271090933.1">
    <property type="nucleotide sequence ID" value="NZ_JAPJZH010000011.1"/>
</dbReference>
<dbReference type="Gene3D" id="3.40.50.1110">
    <property type="entry name" value="SGNH hydrolase"/>
    <property type="match status" value="1"/>
</dbReference>
<name>A0ABT4VR00_9HYPH</name>
<organism evidence="2 3">
    <name type="scientific">Hoeflea poritis</name>
    <dbReference type="NCBI Taxonomy" id="2993659"/>
    <lineage>
        <taxon>Bacteria</taxon>
        <taxon>Pseudomonadati</taxon>
        <taxon>Pseudomonadota</taxon>
        <taxon>Alphaproteobacteria</taxon>
        <taxon>Hyphomicrobiales</taxon>
        <taxon>Rhizobiaceae</taxon>
        <taxon>Hoeflea</taxon>
    </lineage>
</organism>
<reference evidence="2" key="1">
    <citation type="submission" date="2022-11" db="EMBL/GenBank/DDBJ databases">
        <title>Hoeflea poritis sp. nov., isolated from scleractinian coral Porites lutea.</title>
        <authorList>
            <person name="Zhang G."/>
            <person name="Wei Q."/>
            <person name="Cai L."/>
        </authorList>
    </citation>
    <scope>NUCLEOTIDE SEQUENCE</scope>
    <source>
        <strain evidence="2">E7-10</strain>
    </source>
</reference>
<feature type="region of interest" description="Disordered" evidence="1">
    <location>
        <begin position="337"/>
        <end position="406"/>
    </location>
</feature>
<gene>
    <name evidence="2" type="ORF">OOZ53_17330</name>
</gene>
<dbReference type="InterPro" id="IPR036514">
    <property type="entry name" value="SGNH_hydro_sf"/>
</dbReference>
<proteinExistence type="predicted"/>
<dbReference type="Pfam" id="PF04311">
    <property type="entry name" value="DUF459"/>
    <property type="match status" value="1"/>
</dbReference>
<sequence>MVTWMNRHVPHLIVLPFLAAFAMAISVMVSATPAFAQKYERRSVIDRLFGPRKIRPEKTNRQRPRATIKRKNSQSRRTPKKRKKSTTSVSTVQKLENARKILVVGDFMAKSLSEGLQTAFTQAPGVAVVRKTNGSSGLVRDDYYNWNRKLPGFLDEVQPSLVIVMIGSNDRQQMRQGRKRIAVRSEEWVSEYTERVDLMARAVRARNIPLIWVGAPPYKSSSMSTDILAFNNIYKTVVEDINGQYIDIWDGFVDADGKFVYTGSDIIGQQVRLRTSDGIRMTKAGRRKLAFYVEKSVRRLLGNDASEGVAKLTDENLPELLVLHPDTGSAIVRTSPISMDDPGLDGSDQLLGATEPRTSLTRTPRDDLLFDGKISTPPPGRADYFVWPRKQDKTQLDGATARAPQG</sequence>
<evidence type="ECO:0000256" key="1">
    <source>
        <dbReference type="SAM" id="MobiDB-lite"/>
    </source>
</evidence>
<dbReference type="CDD" id="cd01829">
    <property type="entry name" value="SGNH_hydrolase_peri2"/>
    <property type="match status" value="1"/>
</dbReference>
<dbReference type="EMBL" id="JAPJZH010000011">
    <property type="protein sequence ID" value="MDA4847126.1"/>
    <property type="molecule type" value="Genomic_DNA"/>
</dbReference>
<feature type="region of interest" description="Disordered" evidence="1">
    <location>
        <begin position="50"/>
        <end position="90"/>
    </location>
</feature>
<protein>
    <submittedName>
        <fullName evidence="2">DUF459 domain-containing protein</fullName>
    </submittedName>
</protein>
<comment type="caution">
    <text evidence="2">The sequence shown here is derived from an EMBL/GenBank/DDBJ whole genome shotgun (WGS) entry which is preliminary data.</text>
</comment>
<evidence type="ECO:0000313" key="3">
    <source>
        <dbReference type="Proteomes" id="UP001148313"/>
    </source>
</evidence>
<dbReference type="Proteomes" id="UP001148313">
    <property type="component" value="Unassembled WGS sequence"/>
</dbReference>
<keyword evidence="3" id="KW-1185">Reference proteome</keyword>
<evidence type="ECO:0000313" key="2">
    <source>
        <dbReference type="EMBL" id="MDA4847126.1"/>
    </source>
</evidence>